<comment type="function">
    <text evidence="10">CRISPR (clustered regularly interspaced short palindromic repeat), is an adaptive immune system that provides protection against mobile genetic elements (viruses, transposable elements and conjugative plasmids). CRISPR clusters contain spacers, sequences complementary to antecedent mobile elements, and target invading nucleic acids. CRISPR clusters are transcribed and processed into CRISPR RNA (crRNA). Acts as a dsDNA endonuclease. Involved in the integration of spacer DNA into the CRISPR cassette.</text>
</comment>
<comment type="similarity">
    <text evidence="10">Belongs to the CRISPR-associated endonuclease Cas1 family.</text>
</comment>
<dbReference type="Gene3D" id="1.20.120.920">
    <property type="entry name" value="CRISPR-associated endonuclease Cas1, C-terminal domain"/>
    <property type="match status" value="1"/>
</dbReference>
<dbReference type="InterPro" id="IPR042211">
    <property type="entry name" value="CRISPR-assoc_Cas1_N"/>
</dbReference>
<evidence type="ECO:0000313" key="11">
    <source>
        <dbReference type="EMBL" id="MET6996924.1"/>
    </source>
</evidence>
<dbReference type="InterPro" id="IPR050646">
    <property type="entry name" value="Cas1"/>
</dbReference>
<keyword evidence="2 10" id="KW-0479">Metal-binding</keyword>
<dbReference type="RefSeq" id="WP_354659565.1">
    <property type="nucleotide sequence ID" value="NZ_JBEXAC010000001.1"/>
</dbReference>
<evidence type="ECO:0000256" key="10">
    <source>
        <dbReference type="HAMAP-Rule" id="MF_01470"/>
    </source>
</evidence>
<keyword evidence="7 10" id="KW-0238">DNA-binding</keyword>
<sequence>MQIYLNTYGTYLHVKDDMFEIKIPEKDAAPVKQHIAAHKISSIIIATSAALSTDAVRLALMNNIDIIFTQSDGHPMGRIWHSKLGSTTRIRKRQLEVSLGLEAVTFTKQWIIQKMNNQLEFIKDLKKHRPQQADFLHDKITRIESLCQSLNALEANSIDTIADTIRGLEGTAGRLYFETISEVIPAQYRFSGRSMRPAKDAYNVLLNYGFGILYSRIEKCLMIAGLDPYVGFLHRDDYNQKSMVYDFIEPYRILVETTVFRLCSAKKVNKAHMDDITNGVTLNKSGKELLVTALNNYLDGEPIRYKGRNQTRSNAMQQDAHVFANGLTGREIKNEETDPIMDL</sequence>
<comment type="caution">
    <text evidence="11">The sequence shown here is derived from an EMBL/GenBank/DDBJ whole genome shotgun (WGS) entry which is preliminary data.</text>
</comment>
<keyword evidence="6 10" id="KW-0051">Antiviral defense</keyword>
<evidence type="ECO:0000313" key="12">
    <source>
        <dbReference type="Proteomes" id="UP001549749"/>
    </source>
</evidence>
<comment type="cofactor">
    <cofactor evidence="10">
        <name>Mg(2+)</name>
        <dbReference type="ChEBI" id="CHEBI:18420"/>
    </cofactor>
    <cofactor evidence="10">
        <name>Mn(2+)</name>
        <dbReference type="ChEBI" id="CHEBI:29035"/>
    </cofactor>
</comment>
<feature type="binding site" evidence="10">
    <location>
        <position position="249"/>
    </location>
    <ligand>
        <name>Mn(2+)</name>
        <dbReference type="ChEBI" id="CHEBI:29035"/>
    </ligand>
</feature>
<dbReference type="Pfam" id="PF01867">
    <property type="entry name" value="Cas_Cas1"/>
    <property type="match status" value="1"/>
</dbReference>
<dbReference type="Proteomes" id="UP001549749">
    <property type="component" value="Unassembled WGS sequence"/>
</dbReference>
<evidence type="ECO:0000256" key="8">
    <source>
        <dbReference type="ARBA" id="ARBA00023211"/>
    </source>
</evidence>
<evidence type="ECO:0000256" key="2">
    <source>
        <dbReference type="ARBA" id="ARBA00022723"/>
    </source>
</evidence>
<dbReference type="CDD" id="cd09634">
    <property type="entry name" value="Cas1_I-II-III"/>
    <property type="match status" value="1"/>
</dbReference>
<dbReference type="NCBIfam" id="TIGR00287">
    <property type="entry name" value="cas1"/>
    <property type="match status" value="1"/>
</dbReference>
<evidence type="ECO:0000256" key="5">
    <source>
        <dbReference type="ARBA" id="ARBA00022842"/>
    </source>
</evidence>
<organism evidence="11 12">
    <name type="scientific">Chitinophaga defluvii</name>
    <dbReference type="NCBI Taxonomy" id="3163343"/>
    <lineage>
        <taxon>Bacteria</taxon>
        <taxon>Pseudomonadati</taxon>
        <taxon>Bacteroidota</taxon>
        <taxon>Chitinophagia</taxon>
        <taxon>Chitinophagales</taxon>
        <taxon>Chitinophagaceae</taxon>
        <taxon>Chitinophaga</taxon>
    </lineage>
</organism>
<dbReference type="PANTHER" id="PTHR34353">
    <property type="entry name" value="CRISPR-ASSOCIATED ENDONUCLEASE CAS1 1"/>
    <property type="match status" value="1"/>
</dbReference>
<keyword evidence="8 10" id="KW-0464">Manganese</keyword>
<feature type="binding site" evidence="10">
    <location>
        <position position="234"/>
    </location>
    <ligand>
        <name>Mn(2+)</name>
        <dbReference type="ChEBI" id="CHEBI:29035"/>
    </ligand>
</feature>
<evidence type="ECO:0000256" key="3">
    <source>
        <dbReference type="ARBA" id="ARBA00022759"/>
    </source>
</evidence>
<keyword evidence="4 10" id="KW-0378">Hydrolase</keyword>
<dbReference type="EMBL" id="JBEXAC010000001">
    <property type="protein sequence ID" value="MET6996924.1"/>
    <property type="molecule type" value="Genomic_DNA"/>
</dbReference>
<accession>A0ABV2T1N2</accession>
<dbReference type="InterPro" id="IPR042206">
    <property type="entry name" value="CRISPR-assoc_Cas1_C"/>
</dbReference>
<keyword evidence="12" id="KW-1185">Reference proteome</keyword>
<keyword evidence="5 10" id="KW-0460">Magnesium</keyword>
<dbReference type="EC" id="3.1.-.-" evidence="10"/>
<feature type="binding site" evidence="10">
    <location>
        <position position="169"/>
    </location>
    <ligand>
        <name>Mn(2+)</name>
        <dbReference type="ChEBI" id="CHEBI:29035"/>
    </ligand>
</feature>
<dbReference type="PANTHER" id="PTHR34353:SF2">
    <property type="entry name" value="CRISPR-ASSOCIATED ENDONUCLEASE CAS1 1"/>
    <property type="match status" value="1"/>
</dbReference>
<dbReference type="InterPro" id="IPR002729">
    <property type="entry name" value="CRISPR-assoc_Cas1"/>
</dbReference>
<dbReference type="GO" id="GO:0004519">
    <property type="term" value="F:endonuclease activity"/>
    <property type="evidence" value="ECO:0007669"/>
    <property type="project" value="UniProtKB-KW"/>
</dbReference>
<evidence type="ECO:0000256" key="9">
    <source>
        <dbReference type="ARBA" id="ARBA00038592"/>
    </source>
</evidence>
<evidence type="ECO:0000256" key="6">
    <source>
        <dbReference type="ARBA" id="ARBA00023118"/>
    </source>
</evidence>
<dbReference type="HAMAP" id="MF_01470">
    <property type="entry name" value="Cas1"/>
    <property type="match status" value="1"/>
</dbReference>
<evidence type="ECO:0000256" key="7">
    <source>
        <dbReference type="ARBA" id="ARBA00023125"/>
    </source>
</evidence>
<proteinExistence type="inferred from homology"/>
<name>A0ABV2T1N2_9BACT</name>
<protein>
    <recommendedName>
        <fullName evidence="10">CRISPR-associated endonuclease Cas1</fullName>
        <ecNumber evidence="10">3.1.-.-</ecNumber>
    </recommendedName>
</protein>
<comment type="subunit">
    <text evidence="9 10">Homodimer, forms a heterotetramer with a Cas2 homodimer.</text>
</comment>
<keyword evidence="3 10" id="KW-0255">Endonuclease</keyword>
<dbReference type="Gene3D" id="3.100.10.20">
    <property type="entry name" value="CRISPR-associated endonuclease Cas1, N-terminal domain"/>
    <property type="match status" value="1"/>
</dbReference>
<keyword evidence="1 10" id="KW-0540">Nuclease</keyword>
<gene>
    <name evidence="10 11" type="primary">cas1</name>
    <name evidence="11" type="ORF">ABR189_06075</name>
</gene>
<evidence type="ECO:0000256" key="4">
    <source>
        <dbReference type="ARBA" id="ARBA00022801"/>
    </source>
</evidence>
<evidence type="ECO:0000256" key="1">
    <source>
        <dbReference type="ARBA" id="ARBA00022722"/>
    </source>
</evidence>
<reference evidence="11 12" key="1">
    <citation type="submission" date="2024-06" db="EMBL/GenBank/DDBJ databases">
        <title>Chitinophaga defluvii sp. nov., isolated from municipal sewage.</title>
        <authorList>
            <person name="Zhang L."/>
        </authorList>
    </citation>
    <scope>NUCLEOTIDE SEQUENCE [LARGE SCALE GENOMIC DNA]</scope>
    <source>
        <strain evidence="11 12">H8</strain>
    </source>
</reference>